<accession>A0A2V4AQN9</accession>
<keyword evidence="1" id="KW-1133">Transmembrane helix</keyword>
<feature type="transmembrane region" description="Helical" evidence="1">
    <location>
        <begin position="182"/>
        <end position="207"/>
    </location>
</feature>
<keyword evidence="1" id="KW-0812">Transmembrane</keyword>
<evidence type="ECO:0000313" key="3">
    <source>
        <dbReference type="Proteomes" id="UP000249915"/>
    </source>
</evidence>
<evidence type="ECO:0000256" key="1">
    <source>
        <dbReference type="SAM" id="Phobius"/>
    </source>
</evidence>
<feature type="transmembrane region" description="Helical" evidence="1">
    <location>
        <begin position="214"/>
        <end position="233"/>
    </location>
</feature>
<feature type="transmembrane region" description="Helical" evidence="1">
    <location>
        <begin position="132"/>
        <end position="162"/>
    </location>
</feature>
<feature type="transmembrane region" description="Helical" evidence="1">
    <location>
        <begin position="83"/>
        <end position="111"/>
    </location>
</feature>
<comment type="caution">
    <text evidence="2">The sequence shown here is derived from an EMBL/GenBank/DDBJ whole genome shotgun (WGS) entry which is preliminary data.</text>
</comment>
<organism evidence="2 3">
    <name type="scientific">Prauserella muralis</name>
    <dbReference type="NCBI Taxonomy" id="588067"/>
    <lineage>
        <taxon>Bacteria</taxon>
        <taxon>Bacillati</taxon>
        <taxon>Actinomycetota</taxon>
        <taxon>Actinomycetes</taxon>
        <taxon>Pseudonocardiales</taxon>
        <taxon>Pseudonocardiaceae</taxon>
        <taxon>Prauserella</taxon>
    </lineage>
</organism>
<reference evidence="2 3" key="1">
    <citation type="submission" date="2016-07" db="EMBL/GenBank/DDBJ databases">
        <title>Draft genome sequence of Prauserella muralis DSM 45305, isolated from a mould-covered wall in an indoor environment.</title>
        <authorList>
            <person name="Ruckert C."/>
            <person name="Albersmeier A."/>
            <person name="Jiang C.-L."/>
            <person name="Jiang Y."/>
            <person name="Kalinowski J."/>
            <person name="Schneider O."/>
            <person name="Winkler A."/>
            <person name="Zotchev S.B."/>
        </authorList>
    </citation>
    <scope>NUCLEOTIDE SEQUENCE [LARGE SCALE GENOMIC DNA]</scope>
    <source>
        <strain evidence="2 3">DSM 45305</strain>
    </source>
</reference>
<sequence>MESAPPPSPAADGPSRAPLPRLLRAELRWIFRRPRTLVVLGLLAAIPVIIGVALTLVDSPGPPDGGGDGDGGSLVATAAGNALVLPIAALAMALGLLLPLTAAMVGGDALAGEQAHGTLRGWLLAPVSRGRLLFVKAFGVATFAVCAAGVMALTGIVTGLVINGTDALVSLSGTTLTFPEALLKVAIAAGWVSLQLWAVGAVALAISACTEHPMVVLASVLGGVVVFSVLQFLDALDWLHPFLLNASWQDLADVLRDPMPGGALAEGALRAACYIAIALSLAYARLSTKDG</sequence>
<keyword evidence="1" id="KW-0472">Membrane</keyword>
<dbReference type="AlphaFoldDB" id="A0A2V4AQN9"/>
<dbReference type="EMBL" id="MASW01000006">
    <property type="protein sequence ID" value="PXY21446.1"/>
    <property type="molecule type" value="Genomic_DNA"/>
</dbReference>
<dbReference type="Pfam" id="PF12679">
    <property type="entry name" value="ABC2_membrane_2"/>
    <property type="match status" value="1"/>
</dbReference>
<dbReference type="PANTHER" id="PTHR37305">
    <property type="entry name" value="INTEGRAL MEMBRANE PROTEIN-RELATED"/>
    <property type="match status" value="1"/>
</dbReference>
<dbReference type="GO" id="GO:0140359">
    <property type="term" value="F:ABC-type transporter activity"/>
    <property type="evidence" value="ECO:0007669"/>
    <property type="project" value="InterPro"/>
</dbReference>
<dbReference type="PANTHER" id="PTHR37305:SF1">
    <property type="entry name" value="MEMBRANE PROTEIN"/>
    <property type="match status" value="1"/>
</dbReference>
<proteinExistence type="predicted"/>
<dbReference type="Proteomes" id="UP000249915">
    <property type="component" value="Unassembled WGS sequence"/>
</dbReference>
<feature type="transmembrane region" description="Helical" evidence="1">
    <location>
        <begin position="267"/>
        <end position="286"/>
    </location>
</feature>
<evidence type="ECO:0008006" key="4">
    <source>
        <dbReference type="Google" id="ProtNLM"/>
    </source>
</evidence>
<evidence type="ECO:0000313" key="2">
    <source>
        <dbReference type="EMBL" id="PXY21446.1"/>
    </source>
</evidence>
<dbReference type="GO" id="GO:0005886">
    <property type="term" value="C:plasma membrane"/>
    <property type="evidence" value="ECO:0007669"/>
    <property type="project" value="UniProtKB-SubCell"/>
</dbReference>
<feature type="transmembrane region" description="Helical" evidence="1">
    <location>
        <begin position="37"/>
        <end position="57"/>
    </location>
</feature>
<protein>
    <recommendedName>
        <fullName evidence="4">ABC-2 type transport system permease protein</fullName>
    </recommendedName>
</protein>
<dbReference type="OrthoDB" id="3217553at2"/>
<name>A0A2V4AQN9_9PSEU</name>
<gene>
    <name evidence="2" type="ORF">BAY60_27270</name>
</gene>
<keyword evidence="3" id="KW-1185">Reference proteome</keyword>